<keyword evidence="10" id="KW-0067">ATP-binding</keyword>
<dbReference type="GO" id="GO:0071555">
    <property type="term" value="P:cell wall organization"/>
    <property type="evidence" value="ECO:0007669"/>
    <property type="project" value="InterPro"/>
</dbReference>
<sequence length="580" mass="63289">MWELMLAMLERLGIIVAAAFVMTRFKFVRHLIDRREIGSRHKLNVIVMFGLFGILGTYSGITVNAGEETYIRWAFDLGEGEAIANSRVIGVVVAGLLGGWAVGLGAGLIAGVHRIFLGGFTGLACGIATILAGLLAGWFFKKKRLVSLKTAFFVGALAEAIQMTIILIAARPFYQALQLVESIGLPMIVANGIGAAIFILIVRNVRDEQERSGAIEAQKALRLADYTLQYLRQGLNAQSARGVCDILLKETKVDAVAVTDREKVMAFAGAGRMFHESDEQIKTGATRHVLADGEPIIAKKEDVYCGNDDCPLRTAIIAPLKMKDETIGTLKFYFTSEEAVTPTTVELCRGLSTVLSHQLELSEVERHSELAREAEIKALQAQVSPHFLFNAINTIVSMIRTDPDKARKVLVSLSRYFRQNLAGANATVTTLAEELRHVQAYLEIEEARFSDRLTVSYEVDDSALSATIPPMILQPLVENAVKHGIKDVDEHGAIRIIIAREHDKVRVRIQDNGAGMTDDRLSEIGNMQVESETGTGIGIANVNRRLTIQAGKEAGLRYTSSPGEGTEVTFTINAEGGDRP</sequence>
<keyword evidence="17" id="KW-1185">Reference proteome</keyword>
<keyword evidence="8" id="KW-0547">Nucleotide-binding</keyword>
<evidence type="ECO:0000256" key="5">
    <source>
        <dbReference type="ARBA" id="ARBA00022553"/>
    </source>
</evidence>
<dbReference type="Gene3D" id="3.30.450.40">
    <property type="match status" value="1"/>
</dbReference>
<feature type="transmembrane region" description="Helical" evidence="14">
    <location>
        <begin position="115"/>
        <end position="140"/>
    </location>
</feature>
<dbReference type="GO" id="GO:0000155">
    <property type="term" value="F:phosphorelay sensor kinase activity"/>
    <property type="evidence" value="ECO:0007669"/>
    <property type="project" value="InterPro"/>
</dbReference>
<dbReference type="Gene3D" id="3.30.565.10">
    <property type="entry name" value="Histidine kinase-like ATPase, C-terminal domain"/>
    <property type="match status" value="1"/>
</dbReference>
<dbReference type="InterPro" id="IPR036890">
    <property type="entry name" value="HATPase_C_sf"/>
</dbReference>
<dbReference type="InterPro" id="IPR003594">
    <property type="entry name" value="HATPase_dom"/>
</dbReference>
<organism evidence="16 17">
    <name type="scientific">Alteribacter lacisalsi</name>
    <dbReference type="NCBI Taxonomy" id="2045244"/>
    <lineage>
        <taxon>Bacteria</taxon>
        <taxon>Bacillati</taxon>
        <taxon>Bacillota</taxon>
        <taxon>Bacilli</taxon>
        <taxon>Bacillales</taxon>
        <taxon>Bacillaceae</taxon>
        <taxon>Alteribacter</taxon>
    </lineage>
</organism>
<dbReference type="PANTHER" id="PTHR34220">
    <property type="entry name" value="SENSOR HISTIDINE KINASE YPDA"/>
    <property type="match status" value="1"/>
</dbReference>
<dbReference type="InterPro" id="IPR005467">
    <property type="entry name" value="His_kinase_dom"/>
</dbReference>
<dbReference type="InterPro" id="IPR011620">
    <property type="entry name" value="Sig_transdc_His_kinase_LytS_TM"/>
</dbReference>
<dbReference type="GO" id="GO:0005524">
    <property type="term" value="F:ATP binding"/>
    <property type="evidence" value="ECO:0007669"/>
    <property type="project" value="UniProtKB-KW"/>
</dbReference>
<accession>A0A2W0HA77</accession>
<evidence type="ECO:0000256" key="9">
    <source>
        <dbReference type="ARBA" id="ARBA00022777"/>
    </source>
</evidence>
<feature type="transmembrane region" description="Helical" evidence="14">
    <location>
        <begin position="152"/>
        <end position="171"/>
    </location>
</feature>
<dbReference type="PROSITE" id="PS50109">
    <property type="entry name" value="HIS_KIN"/>
    <property type="match status" value="1"/>
</dbReference>
<dbReference type="RefSeq" id="WP_110517039.1">
    <property type="nucleotide sequence ID" value="NZ_PDOF01000001.1"/>
</dbReference>
<dbReference type="EMBL" id="PDOF01000001">
    <property type="protein sequence ID" value="PYZ97696.1"/>
    <property type="molecule type" value="Genomic_DNA"/>
</dbReference>
<feature type="transmembrane region" description="Helical" evidence="14">
    <location>
        <begin position="183"/>
        <end position="202"/>
    </location>
</feature>
<evidence type="ECO:0000256" key="11">
    <source>
        <dbReference type="ARBA" id="ARBA00022989"/>
    </source>
</evidence>
<name>A0A2W0HA77_9BACI</name>
<dbReference type="Pfam" id="PF06580">
    <property type="entry name" value="His_kinase"/>
    <property type="match status" value="1"/>
</dbReference>
<dbReference type="GO" id="GO:0005886">
    <property type="term" value="C:plasma membrane"/>
    <property type="evidence" value="ECO:0007669"/>
    <property type="project" value="UniProtKB-SubCell"/>
</dbReference>
<feature type="transmembrane region" description="Helical" evidence="14">
    <location>
        <begin position="87"/>
        <end position="109"/>
    </location>
</feature>
<dbReference type="AlphaFoldDB" id="A0A2W0HA77"/>
<proteinExistence type="predicted"/>
<dbReference type="SUPFAM" id="SSF55781">
    <property type="entry name" value="GAF domain-like"/>
    <property type="match status" value="1"/>
</dbReference>
<keyword evidence="6" id="KW-0808">Transferase</keyword>
<comment type="catalytic activity">
    <reaction evidence="1">
        <text>ATP + protein L-histidine = ADP + protein N-phospho-L-histidine.</text>
        <dbReference type="EC" id="2.7.13.3"/>
    </reaction>
</comment>
<dbReference type="Pfam" id="PF02518">
    <property type="entry name" value="HATPase_c"/>
    <property type="match status" value="1"/>
</dbReference>
<comment type="subcellular location">
    <subcellularLocation>
        <location evidence="2">Cell membrane</location>
        <topology evidence="2">Multi-pass membrane protein</topology>
    </subcellularLocation>
</comment>
<keyword evidence="4" id="KW-1003">Cell membrane</keyword>
<evidence type="ECO:0000313" key="17">
    <source>
        <dbReference type="Proteomes" id="UP000248066"/>
    </source>
</evidence>
<keyword evidence="12" id="KW-0902">Two-component regulatory system</keyword>
<dbReference type="InterPro" id="IPR029016">
    <property type="entry name" value="GAF-like_dom_sf"/>
</dbReference>
<evidence type="ECO:0000256" key="10">
    <source>
        <dbReference type="ARBA" id="ARBA00022840"/>
    </source>
</evidence>
<dbReference type="Gene3D" id="1.10.1760.20">
    <property type="match status" value="1"/>
</dbReference>
<evidence type="ECO:0000256" key="7">
    <source>
        <dbReference type="ARBA" id="ARBA00022692"/>
    </source>
</evidence>
<evidence type="ECO:0000256" key="12">
    <source>
        <dbReference type="ARBA" id="ARBA00023012"/>
    </source>
</evidence>
<keyword evidence="11 14" id="KW-1133">Transmembrane helix</keyword>
<evidence type="ECO:0000256" key="3">
    <source>
        <dbReference type="ARBA" id="ARBA00012438"/>
    </source>
</evidence>
<dbReference type="SMART" id="SM00387">
    <property type="entry name" value="HATPase_c"/>
    <property type="match status" value="1"/>
</dbReference>
<keyword evidence="13 14" id="KW-0472">Membrane</keyword>
<dbReference type="Proteomes" id="UP000248066">
    <property type="component" value="Unassembled WGS sequence"/>
</dbReference>
<evidence type="ECO:0000256" key="2">
    <source>
        <dbReference type="ARBA" id="ARBA00004651"/>
    </source>
</evidence>
<reference evidence="16 17" key="1">
    <citation type="submission" date="2017-10" db="EMBL/GenBank/DDBJ databases">
        <title>Bacillus sp. nov., a halophilic bacterium isolated from a Yangshapao Lake.</title>
        <authorList>
            <person name="Wang H."/>
        </authorList>
    </citation>
    <scope>NUCLEOTIDE SEQUENCE [LARGE SCALE GENOMIC DNA]</scope>
    <source>
        <strain evidence="16 17">YSP-3</strain>
    </source>
</reference>
<dbReference type="Pfam" id="PF07694">
    <property type="entry name" value="5TM-5TMR_LYT"/>
    <property type="match status" value="1"/>
</dbReference>
<dbReference type="InterPro" id="IPR004358">
    <property type="entry name" value="Sig_transdc_His_kin-like_C"/>
</dbReference>
<feature type="transmembrane region" description="Helical" evidence="14">
    <location>
        <begin position="44"/>
        <end position="66"/>
    </location>
</feature>
<feature type="transmembrane region" description="Helical" evidence="14">
    <location>
        <begin position="12"/>
        <end position="32"/>
    </location>
</feature>
<evidence type="ECO:0000256" key="4">
    <source>
        <dbReference type="ARBA" id="ARBA00022475"/>
    </source>
</evidence>
<keyword evidence="7 14" id="KW-0812">Transmembrane</keyword>
<dbReference type="PANTHER" id="PTHR34220:SF7">
    <property type="entry name" value="SENSOR HISTIDINE KINASE YPDA"/>
    <property type="match status" value="1"/>
</dbReference>
<evidence type="ECO:0000313" key="16">
    <source>
        <dbReference type="EMBL" id="PYZ97696.1"/>
    </source>
</evidence>
<dbReference type="InterPro" id="IPR010559">
    <property type="entry name" value="Sig_transdc_His_kin_internal"/>
</dbReference>
<dbReference type="InterPro" id="IPR050640">
    <property type="entry name" value="Bact_2-comp_sensor_kinase"/>
</dbReference>
<protein>
    <recommendedName>
        <fullName evidence="3">histidine kinase</fullName>
        <ecNumber evidence="3">2.7.13.3</ecNumber>
    </recommendedName>
</protein>
<keyword evidence="5" id="KW-0597">Phosphoprotein</keyword>
<dbReference type="OrthoDB" id="9776552at2"/>
<feature type="domain" description="Histidine kinase" evidence="15">
    <location>
        <begin position="472"/>
        <end position="576"/>
    </location>
</feature>
<comment type="caution">
    <text evidence="16">The sequence shown here is derived from an EMBL/GenBank/DDBJ whole genome shotgun (WGS) entry which is preliminary data.</text>
</comment>
<dbReference type="EC" id="2.7.13.3" evidence="3"/>
<dbReference type="SUPFAM" id="SSF55874">
    <property type="entry name" value="ATPase domain of HSP90 chaperone/DNA topoisomerase II/histidine kinase"/>
    <property type="match status" value="1"/>
</dbReference>
<dbReference type="PRINTS" id="PR00344">
    <property type="entry name" value="BCTRLSENSOR"/>
</dbReference>
<evidence type="ECO:0000259" key="15">
    <source>
        <dbReference type="PROSITE" id="PS50109"/>
    </source>
</evidence>
<evidence type="ECO:0000256" key="6">
    <source>
        <dbReference type="ARBA" id="ARBA00022679"/>
    </source>
</evidence>
<gene>
    <name evidence="16" type="ORF">CR205_03630</name>
</gene>
<evidence type="ECO:0000256" key="8">
    <source>
        <dbReference type="ARBA" id="ARBA00022741"/>
    </source>
</evidence>
<keyword evidence="9 16" id="KW-0418">Kinase</keyword>
<evidence type="ECO:0000256" key="13">
    <source>
        <dbReference type="ARBA" id="ARBA00023136"/>
    </source>
</evidence>
<evidence type="ECO:0000256" key="1">
    <source>
        <dbReference type="ARBA" id="ARBA00000085"/>
    </source>
</evidence>
<evidence type="ECO:0000256" key="14">
    <source>
        <dbReference type="SAM" id="Phobius"/>
    </source>
</evidence>